<dbReference type="SUPFAM" id="SSF117289">
    <property type="entry name" value="Nucleoporin domain"/>
    <property type="match status" value="1"/>
</dbReference>
<dbReference type="GO" id="GO:0000972">
    <property type="term" value="P:transcription-dependent tethering of RNA polymerase II gene DNA at nuclear periphery"/>
    <property type="evidence" value="ECO:0007669"/>
    <property type="project" value="TreeGrafter"/>
</dbReference>
<evidence type="ECO:0000256" key="6">
    <source>
        <dbReference type="ARBA" id="ARBA00023010"/>
    </source>
</evidence>
<comment type="subcellular location">
    <subcellularLocation>
        <location evidence="1">Nucleus envelope</location>
    </subcellularLocation>
</comment>
<keyword evidence="3" id="KW-0813">Transport</keyword>
<feature type="domain" description="Nucleoporin Nup133/Nup155-like N-terminal" evidence="10">
    <location>
        <begin position="122"/>
        <end position="467"/>
    </location>
</feature>
<evidence type="ECO:0008006" key="13">
    <source>
        <dbReference type="Google" id="ProtNLM"/>
    </source>
</evidence>
<dbReference type="InterPro" id="IPR015943">
    <property type="entry name" value="WD40/YVTN_repeat-like_dom_sf"/>
</dbReference>
<dbReference type="GO" id="GO:0016973">
    <property type="term" value="P:poly(A)+ mRNA export from nucleus"/>
    <property type="evidence" value="ECO:0007669"/>
    <property type="project" value="TreeGrafter"/>
</dbReference>
<evidence type="ECO:0000313" key="11">
    <source>
        <dbReference type="EMBL" id="PWN32120.1"/>
    </source>
</evidence>
<dbReference type="FunCoup" id="A0A316V3L2">
    <property type="interactions" value="89"/>
</dbReference>
<protein>
    <recommendedName>
        <fullName evidence="13">Nucleoporin-domain-containing protein</fullName>
    </recommendedName>
</protein>
<keyword evidence="12" id="KW-1185">Reference proteome</keyword>
<keyword evidence="4" id="KW-0509">mRNA transport</keyword>
<evidence type="ECO:0000256" key="1">
    <source>
        <dbReference type="ARBA" id="ARBA00004259"/>
    </source>
</evidence>
<dbReference type="Proteomes" id="UP000245771">
    <property type="component" value="Unassembled WGS sequence"/>
</dbReference>
<dbReference type="PANTHER" id="PTHR13405:SF11">
    <property type="entry name" value="NUCLEAR PORE COMPLEX PROTEIN NUP133"/>
    <property type="match status" value="1"/>
</dbReference>
<comment type="similarity">
    <text evidence="2">Belongs to the nucleoporin Nup133 family.</text>
</comment>
<keyword evidence="5" id="KW-0653">Protein transport</keyword>
<evidence type="ECO:0000256" key="2">
    <source>
        <dbReference type="ARBA" id="ARBA00005569"/>
    </source>
</evidence>
<accession>A0A316V3L2</accession>
<feature type="region of interest" description="Disordered" evidence="8">
    <location>
        <begin position="1"/>
        <end position="66"/>
    </location>
</feature>
<proteinExistence type="inferred from homology"/>
<keyword evidence="7" id="KW-0539">Nucleus</keyword>
<organism evidence="11 12">
    <name type="scientific">Meira miltonrushii</name>
    <dbReference type="NCBI Taxonomy" id="1280837"/>
    <lineage>
        <taxon>Eukaryota</taxon>
        <taxon>Fungi</taxon>
        <taxon>Dikarya</taxon>
        <taxon>Basidiomycota</taxon>
        <taxon>Ustilaginomycotina</taxon>
        <taxon>Exobasidiomycetes</taxon>
        <taxon>Exobasidiales</taxon>
        <taxon>Brachybasidiaceae</taxon>
        <taxon>Meira</taxon>
    </lineage>
</organism>
<evidence type="ECO:0000256" key="4">
    <source>
        <dbReference type="ARBA" id="ARBA00022816"/>
    </source>
</evidence>
<evidence type="ECO:0000256" key="5">
    <source>
        <dbReference type="ARBA" id="ARBA00022927"/>
    </source>
</evidence>
<keyword evidence="6" id="KW-0811">Translocation</keyword>
<dbReference type="GO" id="GO:0017056">
    <property type="term" value="F:structural constituent of nuclear pore"/>
    <property type="evidence" value="ECO:0007669"/>
    <property type="project" value="InterPro"/>
</dbReference>
<name>A0A316V3L2_9BASI</name>
<dbReference type="InterPro" id="IPR007187">
    <property type="entry name" value="Nucleoporin_Nup133/Nup155_C"/>
</dbReference>
<dbReference type="RefSeq" id="XP_025352422.1">
    <property type="nucleotide sequence ID" value="XM_025499568.1"/>
</dbReference>
<dbReference type="OrthoDB" id="103454at2759"/>
<dbReference type="STRING" id="1280837.A0A316V3L2"/>
<dbReference type="GO" id="GO:0006606">
    <property type="term" value="P:protein import into nucleus"/>
    <property type="evidence" value="ECO:0007669"/>
    <property type="project" value="TreeGrafter"/>
</dbReference>
<dbReference type="InterPro" id="IPR014908">
    <property type="entry name" value="Nucleoporin_Nup133/Nup155_N"/>
</dbReference>
<dbReference type="InParanoid" id="A0A316V3L2"/>
<dbReference type="Pfam" id="PF08801">
    <property type="entry name" value="Nucleoporin_N"/>
    <property type="match status" value="1"/>
</dbReference>
<dbReference type="PANTHER" id="PTHR13405">
    <property type="entry name" value="NUCLEAR PORE COMPLEX PROTEIN NUP133"/>
    <property type="match status" value="1"/>
</dbReference>
<dbReference type="GeneID" id="37021349"/>
<feature type="compositionally biased region" description="Polar residues" evidence="8">
    <location>
        <begin position="23"/>
        <end position="46"/>
    </location>
</feature>
<reference evidence="11 12" key="1">
    <citation type="journal article" date="2018" name="Mol. Biol. Evol.">
        <title>Broad Genomic Sampling Reveals a Smut Pathogenic Ancestry of the Fungal Clade Ustilaginomycotina.</title>
        <authorList>
            <person name="Kijpornyongpan T."/>
            <person name="Mondo S.J."/>
            <person name="Barry K."/>
            <person name="Sandor L."/>
            <person name="Lee J."/>
            <person name="Lipzen A."/>
            <person name="Pangilinan J."/>
            <person name="LaButti K."/>
            <person name="Hainaut M."/>
            <person name="Henrissat B."/>
            <person name="Grigoriev I.V."/>
            <person name="Spatafora J.W."/>
            <person name="Aime M.C."/>
        </authorList>
    </citation>
    <scope>NUCLEOTIDE SEQUENCE [LARGE SCALE GENOMIC DNA]</scope>
    <source>
        <strain evidence="11 12">MCA 3882</strain>
    </source>
</reference>
<dbReference type="Pfam" id="PF03177">
    <property type="entry name" value="Nucleoporin_C"/>
    <property type="match status" value="1"/>
</dbReference>
<dbReference type="Gene3D" id="1.20.58.1380">
    <property type="match status" value="1"/>
</dbReference>
<sequence length="1290" mass="142269">MFSSPSQGPARRRQGDGSVRLSRASTPSMAGRSNTSRVGGQATPSTAFGKGKTGSSFGGNAGQRKRDSMRYIGSALRDSSYAAPSSIGDESFDSTINGDSIRKREKTRAGGLTEGTILSRDDNHSVSVFSRMPNDVSTALNSASPYDLVSGSLDTATNHAFIVTKNNYFIWSYSMRSYETPTCFAHSIASAYASSQQTILPSCDFVPKGRDRQPGFLLITPGGDVFYSDNVSSSFAQVQDKRQQYSIALGMGESVNSLHRCKPTLFVASTTHSRLICIRLIASGGMLQPVVTLFAQPRGIFGRLFGAAANLASTSAGIVGLASWSSNETESTSDVYAITQQTLQKWSLVDGRGEKMIFDEDVRPLLIERDERIADGSQSAESLKLVDVAVTKDGRSIILYSFPLIEGGALHYGYATLQGRGSELVVQGITSLRYSRLADTRSSDFPRLLIPNGGPVVYVVFTEAVIFRLLESDGLEESIELRDVSSNRIIGTGEPAYHEPRDDAAPASISVFTQRSGTLLISVDVVAAKGLSDLIASGEDRNVVDTHRLKTKLERGVFHSDNAANPISFDLPLDMRGDLIAAAEQLSDDIVRSESPSLINTLDTKLQLANRLERLHSLAAFLSLNGMMGLMTQNSLRRLCADAQLIASAIDLWNYVDELMSTPIRLQNVGNPFGDAVKDICQDAEDDDVLRHFFRFELRELNAVLNRVHELAQQSASQGISRLSATVCETNRILLTTYQAASRYQHETASLYGLDLSSIAFEAWTCTGNNVKILRESLSGTVSLIQDRTRQLGNTIDQEIRELSLETLTAEEYEKHLQSTLKGQLYELASYTLDAYKERLSYLRLAGSSHPSLEREYATLQEEYNAERRNFLLPLRSIGRGDRAFNLAEQHKDFETLTELCCSLSKEQRVARIRFYLNKYGQAFAGALYTYYAQNDEMQTLLAQDDSFNGLLREFLDANPSLNRVTWLHDFALSDFSRATVRLANEANNEKQSVSSKRLILSLAKLSQASHLVEGQIASQSEQSAIEQFDDQIDLVNIHDRIKNNLRKKANEAEGEILSPDDLLAFAEDAVLALSSMRPAFGKLYLHLAKDLFDGRVLSVEDLIDLLTLHDANEDSNSDFILAIEAFIRARDLPPARAQSALTSLWRRIILFDDWKTVTQTKDTADAVLEARLRNTALYHALRACADTESTSAAVLEPVQTIVQPSLEAIQARLSNTYDVQIEDQVTVDELAQDSQAEIAELEELMSTVDLSVWFNEVKRLVVESLGDQEQGDDIDFAALSNVGSQEMIM</sequence>
<dbReference type="InterPro" id="IPR037624">
    <property type="entry name" value="Nup133-like"/>
</dbReference>
<dbReference type="EMBL" id="KZ819606">
    <property type="protein sequence ID" value="PWN32120.1"/>
    <property type="molecule type" value="Genomic_DNA"/>
</dbReference>
<dbReference type="GO" id="GO:0031080">
    <property type="term" value="C:nuclear pore outer ring"/>
    <property type="evidence" value="ECO:0007669"/>
    <property type="project" value="TreeGrafter"/>
</dbReference>
<gene>
    <name evidence="11" type="ORF">FA14DRAFT_162371</name>
</gene>
<evidence type="ECO:0000256" key="3">
    <source>
        <dbReference type="ARBA" id="ARBA00022448"/>
    </source>
</evidence>
<dbReference type="Gene3D" id="2.130.10.10">
    <property type="entry name" value="YVTN repeat-like/Quinoprotein amine dehydrogenase"/>
    <property type="match status" value="1"/>
</dbReference>
<evidence type="ECO:0000256" key="8">
    <source>
        <dbReference type="SAM" id="MobiDB-lite"/>
    </source>
</evidence>
<evidence type="ECO:0000256" key="7">
    <source>
        <dbReference type="ARBA" id="ARBA00023242"/>
    </source>
</evidence>
<evidence type="ECO:0000313" key="12">
    <source>
        <dbReference type="Proteomes" id="UP000245771"/>
    </source>
</evidence>
<feature type="domain" description="Nucleoporin Nup133/Nup155-like C-terminal" evidence="9">
    <location>
        <begin position="684"/>
        <end position="1256"/>
    </location>
</feature>
<evidence type="ECO:0000259" key="10">
    <source>
        <dbReference type="Pfam" id="PF08801"/>
    </source>
</evidence>
<evidence type="ECO:0000259" key="9">
    <source>
        <dbReference type="Pfam" id="PF03177"/>
    </source>
</evidence>
<dbReference type="Gene3D" id="1.25.40.700">
    <property type="match status" value="1"/>
</dbReference>